<accession>A0A7M5UQ28</accession>
<name>A0A7M5UQ28_9CNID</name>
<dbReference type="PROSITE" id="PS51034">
    <property type="entry name" value="ZP_2"/>
    <property type="match status" value="1"/>
</dbReference>
<sequence length="394" mass="43596">ARFDRRLRTLSCLACCVRATSTYGDGSVNAAFEVACDDTTMTISFNKTELDARSVSGVSERPYTITFAGTTTANCTTDKDGTVIGDNLILSANYPDDCGLVQTQETEYIQYSTVITIAYGRVSANPSISRMEYDNYTVSCKLNRTLDTKLSGDFYNVTHRLDGSDSGESEGTFNLTLNHYAKGTGLRQDVYKVGDLITFQQDFYGPDVLKAVIQKCKATSDGASAHEYLLIDDKCSADPGTSVSSNTRNQIKFDVEAFRFLSPDKNQVYIECSSEICLVGDVSGACASCNPFGRRKRRAVAEEESQVPSQRKRIVRSSMFTVERNSEETAINDVKSNKDGSHHDVIITSWQGILIIALLTVIVVVKFVEIITRKYRKTKESGIEYERVTENETV</sequence>
<dbReference type="SMART" id="SM00241">
    <property type="entry name" value="ZP"/>
    <property type="match status" value="1"/>
</dbReference>
<dbReference type="Gene3D" id="2.60.40.4100">
    <property type="entry name" value="Zona pellucida, ZP-C domain"/>
    <property type="match status" value="1"/>
</dbReference>
<organism evidence="5 6">
    <name type="scientific">Clytia hemisphaerica</name>
    <dbReference type="NCBI Taxonomy" id="252671"/>
    <lineage>
        <taxon>Eukaryota</taxon>
        <taxon>Metazoa</taxon>
        <taxon>Cnidaria</taxon>
        <taxon>Hydrozoa</taxon>
        <taxon>Hydroidolina</taxon>
        <taxon>Leptothecata</taxon>
        <taxon>Obeliida</taxon>
        <taxon>Clytiidae</taxon>
        <taxon>Clytia</taxon>
    </lineage>
</organism>
<dbReference type="OrthoDB" id="8880842at2759"/>
<dbReference type="PANTHER" id="PTHR14002:SF43">
    <property type="entry name" value="DELTA-LIKE PROTEIN"/>
    <property type="match status" value="1"/>
</dbReference>
<evidence type="ECO:0000256" key="1">
    <source>
        <dbReference type="ARBA" id="ARBA00022729"/>
    </source>
</evidence>
<evidence type="ECO:0000259" key="4">
    <source>
        <dbReference type="PROSITE" id="PS51034"/>
    </source>
</evidence>
<dbReference type="InterPro" id="IPR001507">
    <property type="entry name" value="ZP_dom"/>
</dbReference>
<evidence type="ECO:0000256" key="3">
    <source>
        <dbReference type="SAM" id="Phobius"/>
    </source>
</evidence>
<keyword evidence="6" id="KW-1185">Reference proteome</keyword>
<feature type="domain" description="ZP" evidence="4">
    <location>
        <begin position="35"/>
        <end position="293"/>
    </location>
</feature>
<evidence type="ECO:0000313" key="5">
    <source>
        <dbReference type="EnsemblMetazoa" id="CLYHEMP002403.1"/>
    </source>
</evidence>
<dbReference type="InterPro" id="IPR042235">
    <property type="entry name" value="ZP-C_dom"/>
</dbReference>
<dbReference type="Pfam" id="PF00100">
    <property type="entry name" value="Zona_pellucida"/>
    <property type="match status" value="1"/>
</dbReference>
<proteinExistence type="predicted"/>
<keyword evidence="3" id="KW-1133">Transmembrane helix</keyword>
<evidence type="ECO:0000313" key="6">
    <source>
        <dbReference type="Proteomes" id="UP000594262"/>
    </source>
</evidence>
<reference evidence="5" key="1">
    <citation type="submission" date="2021-01" db="UniProtKB">
        <authorList>
            <consortium name="EnsemblMetazoa"/>
        </authorList>
    </citation>
    <scope>IDENTIFICATION</scope>
</reference>
<evidence type="ECO:0000256" key="2">
    <source>
        <dbReference type="ARBA" id="ARBA00023157"/>
    </source>
</evidence>
<keyword evidence="3" id="KW-0812">Transmembrane</keyword>
<dbReference type="EnsemblMetazoa" id="CLYHEMT002403.1">
    <property type="protein sequence ID" value="CLYHEMP002403.1"/>
    <property type="gene ID" value="CLYHEMG002403"/>
</dbReference>
<keyword evidence="3" id="KW-0472">Membrane</keyword>
<keyword evidence="2" id="KW-1015">Disulfide bond</keyword>
<dbReference type="InterPro" id="IPR055355">
    <property type="entry name" value="ZP-C"/>
</dbReference>
<dbReference type="Proteomes" id="UP000594262">
    <property type="component" value="Unplaced"/>
</dbReference>
<dbReference type="PANTHER" id="PTHR14002">
    <property type="entry name" value="ENDOGLIN/TGF-BETA RECEPTOR TYPE III"/>
    <property type="match status" value="1"/>
</dbReference>
<keyword evidence="1" id="KW-0732">Signal</keyword>
<protein>
    <recommendedName>
        <fullName evidence="4">ZP domain-containing protein</fullName>
    </recommendedName>
</protein>
<feature type="transmembrane region" description="Helical" evidence="3">
    <location>
        <begin position="350"/>
        <end position="368"/>
    </location>
</feature>
<dbReference type="AlphaFoldDB" id="A0A7M5UQ28"/>